<dbReference type="PANTHER" id="PTHR11468:SF3">
    <property type="entry name" value="GLYCOGEN PHOSPHORYLASE, LIVER FORM"/>
    <property type="match status" value="1"/>
</dbReference>
<comment type="catalytic activity">
    <reaction evidence="2">
        <text>[(1-&gt;4)-alpha-D-glucosyl](n) + phosphate = [(1-&gt;4)-alpha-D-glucosyl](n-1) + alpha-D-glucose 1-phosphate</text>
        <dbReference type="Rhea" id="RHEA:41732"/>
        <dbReference type="Rhea" id="RHEA-COMP:9584"/>
        <dbReference type="Rhea" id="RHEA-COMP:9586"/>
        <dbReference type="ChEBI" id="CHEBI:15444"/>
        <dbReference type="ChEBI" id="CHEBI:43474"/>
        <dbReference type="ChEBI" id="CHEBI:58601"/>
        <dbReference type="EC" id="2.4.1.1"/>
    </reaction>
</comment>
<organism evidence="3">
    <name type="scientific">Geoalkalibacter subterraneus</name>
    <dbReference type="NCBI Taxonomy" id="483547"/>
    <lineage>
        <taxon>Bacteria</taxon>
        <taxon>Pseudomonadati</taxon>
        <taxon>Thermodesulfobacteriota</taxon>
        <taxon>Desulfuromonadia</taxon>
        <taxon>Desulfuromonadales</taxon>
        <taxon>Geoalkalibacteraceae</taxon>
        <taxon>Geoalkalibacter</taxon>
    </lineage>
</organism>
<dbReference type="GO" id="GO:0030170">
    <property type="term" value="F:pyridoxal phosphate binding"/>
    <property type="evidence" value="ECO:0007669"/>
    <property type="project" value="TreeGrafter"/>
</dbReference>
<dbReference type="Proteomes" id="UP000886162">
    <property type="component" value="Unassembled WGS sequence"/>
</dbReference>
<dbReference type="SUPFAM" id="SSF53756">
    <property type="entry name" value="UDP-Glycosyltransferase/glycogen phosphorylase"/>
    <property type="match status" value="1"/>
</dbReference>
<keyword evidence="2" id="KW-0119">Carbohydrate metabolism</keyword>
<keyword evidence="2" id="KW-0663">Pyridoxal phosphate</keyword>
<protein>
    <recommendedName>
        <fullName evidence="2">Alpha-1,4 glucan phosphorylase</fullName>
        <ecNumber evidence="2">2.4.1.1</ecNumber>
    </recommendedName>
</protein>
<keyword evidence="2" id="KW-0808">Transferase</keyword>
<comment type="function">
    <text evidence="2">Allosteric enzyme that catalyzes the rate-limiting step in glycogen catabolism, the phosphorolytic cleavage of glycogen to produce glucose-1-phosphate, and plays a central role in maintaining cellular and organismal glucose homeostasis.</text>
</comment>
<dbReference type="EMBL" id="DSDO01000223">
    <property type="protein sequence ID" value="HDR46695.1"/>
    <property type="molecule type" value="Genomic_DNA"/>
</dbReference>
<dbReference type="Pfam" id="PF00343">
    <property type="entry name" value="Phosphorylase"/>
    <property type="match status" value="1"/>
</dbReference>
<accession>A0A831LRV8</accession>
<evidence type="ECO:0000256" key="1">
    <source>
        <dbReference type="ARBA" id="ARBA00006047"/>
    </source>
</evidence>
<evidence type="ECO:0000313" key="3">
    <source>
        <dbReference type="EMBL" id="HDR46695.1"/>
    </source>
</evidence>
<sequence>AYRDREKWARMSILNTACSGRFSTDRTISEYNDEIWKLRKTPSLSAK</sequence>
<dbReference type="GO" id="GO:0005737">
    <property type="term" value="C:cytoplasm"/>
    <property type="evidence" value="ECO:0007669"/>
    <property type="project" value="TreeGrafter"/>
</dbReference>
<dbReference type="InterPro" id="IPR000811">
    <property type="entry name" value="Glyco_trans_35"/>
</dbReference>
<reference evidence="3" key="1">
    <citation type="journal article" date="2020" name="mSystems">
        <title>Genome- and Community-Level Interaction Insights into Carbon Utilization and Element Cycling Functions of Hydrothermarchaeota in Hydrothermal Sediment.</title>
        <authorList>
            <person name="Zhou Z."/>
            <person name="Liu Y."/>
            <person name="Xu W."/>
            <person name="Pan J."/>
            <person name="Luo Z.H."/>
            <person name="Li M."/>
        </authorList>
    </citation>
    <scope>NUCLEOTIDE SEQUENCE [LARGE SCALE GENOMIC DNA]</scope>
    <source>
        <strain evidence="3">SpSt-1220</strain>
    </source>
</reference>
<dbReference type="GO" id="GO:0008184">
    <property type="term" value="F:glycogen phosphorylase activity"/>
    <property type="evidence" value="ECO:0007669"/>
    <property type="project" value="InterPro"/>
</dbReference>
<comment type="similarity">
    <text evidence="1 2">Belongs to the glycogen phosphorylase family.</text>
</comment>
<dbReference type="EC" id="2.4.1.1" evidence="2"/>
<comment type="caution">
    <text evidence="3">The sequence shown here is derived from an EMBL/GenBank/DDBJ whole genome shotgun (WGS) entry which is preliminary data.</text>
</comment>
<evidence type="ECO:0000256" key="2">
    <source>
        <dbReference type="RuleBase" id="RU000587"/>
    </source>
</evidence>
<dbReference type="PANTHER" id="PTHR11468">
    <property type="entry name" value="GLYCOGEN PHOSPHORYLASE"/>
    <property type="match status" value="1"/>
</dbReference>
<keyword evidence="2" id="KW-0328">Glycosyltransferase</keyword>
<proteinExistence type="inferred from homology"/>
<name>A0A831LRV8_9BACT</name>
<comment type="cofactor">
    <cofactor evidence="2">
        <name>pyridoxal 5'-phosphate</name>
        <dbReference type="ChEBI" id="CHEBI:597326"/>
    </cofactor>
</comment>
<dbReference type="GO" id="GO:0005980">
    <property type="term" value="P:glycogen catabolic process"/>
    <property type="evidence" value="ECO:0007669"/>
    <property type="project" value="TreeGrafter"/>
</dbReference>
<dbReference type="Gene3D" id="3.40.50.2000">
    <property type="entry name" value="Glycogen Phosphorylase B"/>
    <property type="match status" value="2"/>
</dbReference>
<dbReference type="AlphaFoldDB" id="A0A831LRV8"/>
<feature type="non-terminal residue" evidence="3">
    <location>
        <position position="1"/>
    </location>
</feature>
<gene>
    <name evidence="3" type="ORF">ENN94_03235</name>
</gene>